<dbReference type="Proteomes" id="UP000036681">
    <property type="component" value="Unplaced"/>
</dbReference>
<evidence type="ECO:0000313" key="2">
    <source>
        <dbReference type="WBParaSite" id="ALUE_0000655901-mRNA-1"/>
    </source>
</evidence>
<protein>
    <submittedName>
        <fullName evidence="2">Transposase</fullName>
    </submittedName>
</protein>
<dbReference type="WBParaSite" id="ALUE_0000655901-mRNA-1">
    <property type="protein sequence ID" value="ALUE_0000655901-mRNA-1"/>
    <property type="gene ID" value="ALUE_0000655901"/>
</dbReference>
<accession>A0A0M3HUQ2</accession>
<reference evidence="2" key="1">
    <citation type="submission" date="2017-02" db="UniProtKB">
        <authorList>
            <consortium name="WormBaseParasite"/>
        </authorList>
    </citation>
    <scope>IDENTIFICATION</scope>
</reference>
<evidence type="ECO:0000313" key="1">
    <source>
        <dbReference type="Proteomes" id="UP000036681"/>
    </source>
</evidence>
<proteinExistence type="predicted"/>
<organism evidence="1 2">
    <name type="scientific">Ascaris lumbricoides</name>
    <name type="common">Giant roundworm</name>
    <dbReference type="NCBI Taxonomy" id="6252"/>
    <lineage>
        <taxon>Eukaryota</taxon>
        <taxon>Metazoa</taxon>
        <taxon>Ecdysozoa</taxon>
        <taxon>Nematoda</taxon>
        <taxon>Chromadorea</taxon>
        <taxon>Rhabditida</taxon>
        <taxon>Spirurina</taxon>
        <taxon>Ascaridomorpha</taxon>
        <taxon>Ascaridoidea</taxon>
        <taxon>Ascarididae</taxon>
        <taxon>Ascaris</taxon>
    </lineage>
</organism>
<keyword evidence="1" id="KW-1185">Reference proteome</keyword>
<sequence>MVSVEWRNVAESEAMRSGIREQRVVIEAKIASKDRAEQAPRADRCCWVQQRAGRYYMHICGTSLYGVSVRPK</sequence>
<name>A0A0M3HUQ2_ASCLU</name>
<dbReference type="AlphaFoldDB" id="A0A0M3HUQ2"/>